<accession>A0A0A5GKP0</accession>
<evidence type="ECO:0000259" key="3">
    <source>
        <dbReference type="PROSITE" id="PS50887"/>
    </source>
</evidence>
<dbReference type="PROSITE" id="PS50887">
    <property type="entry name" value="GGDEF"/>
    <property type="match status" value="1"/>
</dbReference>
<feature type="domain" description="GGDEF" evidence="3">
    <location>
        <begin position="156"/>
        <end position="288"/>
    </location>
</feature>
<dbReference type="PROSITE" id="PS50883">
    <property type="entry name" value="EAL"/>
    <property type="match status" value="1"/>
</dbReference>
<dbReference type="AlphaFoldDB" id="A0A0A5GKP0"/>
<dbReference type="SUPFAM" id="SSF141868">
    <property type="entry name" value="EAL domain-like"/>
    <property type="match status" value="1"/>
</dbReference>
<dbReference type="Pfam" id="PF00990">
    <property type="entry name" value="GGDEF"/>
    <property type="match status" value="1"/>
</dbReference>
<evidence type="ECO:0000313" key="5">
    <source>
        <dbReference type="Proteomes" id="UP000030403"/>
    </source>
</evidence>
<dbReference type="InterPro" id="IPR013767">
    <property type="entry name" value="PAS_fold"/>
</dbReference>
<dbReference type="InterPro" id="IPR000160">
    <property type="entry name" value="GGDEF_dom"/>
</dbReference>
<dbReference type="Pfam" id="PF00563">
    <property type="entry name" value="EAL"/>
    <property type="match status" value="1"/>
</dbReference>
<dbReference type="GO" id="GO:0006355">
    <property type="term" value="P:regulation of DNA-templated transcription"/>
    <property type="evidence" value="ECO:0007669"/>
    <property type="project" value="InterPro"/>
</dbReference>
<dbReference type="SMART" id="SM00052">
    <property type="entry name" value="EAL"/>
    <property type="match status" value="1"/>
</dbReference>
<evidence type="ECO:0000259" key="2">
    <source>
        <dbReference type="PROSITE" id="PS50883"/>
    </source>
</evidence>
<dbReference type="InterPro" id="IPR035965">
    <property type="entry name" value="PAS-like_dom_sf"/>
</dbReference>
<dbReference type="EMBL" id="AVPF01000001">
    <property type="protein sequence ID" value="KGX91798.1"/>
    <property type="molecule type" value="Genomic_DNA"/>
</dbReference>
<reference evidence="4 5" key="1">
    <citation type="submission" date="2013-08" db="EMBL/GenBank/DDBJ databases">
        <authorList>
            <person name="Huang J."/>
            <person name="Wang G."/>
        </authorList>
    </citation>
    <scope>NUCLEOTIDE SEQUENCE [LARGE SCALE GENOMIC DNA]</scope>
    <source>
        <strain evidence="4 5">BH030004</strain>
    </source>
</reference>
<gene>
    <name evidence="4" type="ORF">N783_00715</name>
</gene>
<dbReference type="Proteomes" id="UP000030403">
    <property type="component" value="Unassembled WGS sequence"/>
</dbReference>
<dbReference type="RefSeq" id="WP_051254944.1">
    <property type="nucleotide sequence ID" value="NZ_AULJ01000001.1"/>
</dbReference>
<dbReference type="PANTHER" id="PTHR33121:SF70">
    <property type="entry name" value="SIGNALING PROTEIN YKOW"/>
    <property type="match status" value="1"/>
</dbReference>
<dbReference type="PROSITE" id="PS50112">
    <property type="entry name" value="PAS"/>
    <property type="match status" value="1"/>
</dbReference>
<dbReference type="OrthoDB" id="9759607at2"/>
<dbReference type="InterPro" id="IPR043128">
    <property type="entry name" value="Rev_trsase/Diguanyl_cyclase"/>
</dbReference>
<dbReference type="STRING" id="1385511.GCA_000425225_00113"/>
<dbReference type="InterPro" id="IPR035919">
    <property type="entry name" value="EAL_sf"/>
</dbReference>
<comment type="caution">
    <text evidence="4">The sequence shown here is derived from an EMBL/GenBank/DDBJ whole genome shotgun (WGS) entry which is preliminary data.</text>
</comment>
<keyword evidence="5" id="KW-1185">Reference proteome</keyword>
<dbReference type="SUPFAM" id="SSF55073">
    <property type="entry name" value="Nucleotide cyclase"/>
    <property type="match status" value="1"/>
</dbReference>
<organism evidence="4 5">
    <name type="scientific">Pontibacillus marinus BH030004 = DSM 16465</name>
    <dbReference type="NCBI Taxonomy" id="1385511"/>
    <lineage>
        <taxon>Bacteria</taxon>
        <taxon>Bacillati</taxon>
        <taxon>Bacillota</taxon>
        <taxon>Bacilli</taxon>
        <taxon>Bacillales</taxon>
        <taxon>Bacillaceae</taxon>
        <taxon>Pontibacillus</taxon>
    </lineage>
</organism>
<dbReference type="GO" id="GO:0071111">
    <property type="term" value="F:cyclic-guanylate-specific phosphodiesterase activity"/>
    <property type="evidence" value="ECO:0007669"/>
    <property type="project" value="InterPro"/>
</dbReference>
<proteinExistence type="predicted"/>
<evidence type="ECO:0000259" key="1">
    <source>
        <dbReference type="PROSITE" id="PS50112"/>
    </source>
</evidence>
<dbReference type="PANTHER" id="PTHR33121">
    <property type="entry name" value="CYCLIC DI-GMP PHOSPHODIESTERASE PDEF"/>
    <property type="match status" value="1"/>
</dbReference>
<dbReference type="Gene3D" id="3.30.450.20">
    <property type="entry name" value="PAS domain"/>
    <property type="match status" value="1"/>
</dbReference>
<name>A0A0A5GKP0_9BACI</name>
<protein>
    <submittedName>
        <fullName evidence="4">Diguanylate cyclase</fullName>
    </submittedName>
</protein>
<dbReference type="Pfam" id="PF00989">
    <property type="entry name" value="PAS"/>
    <property type="match status" value="1"/>
</dbReference>
<dbReference type="CDD" id="cd01948">
    <property type="entry name" value="EAL"/>
    <property type="match status" value="1"/>
</dbReference>
<feature type="domain" description="EAL" evidence="2">
    <location>
        <begin position="296"/>
        <end position="550"/>
    </location>
</feature>
<sequence>MNDVEYASGNREGPVTVANLKASHIISINKDGMITSLNPKAESLFYNYNGSIIGKSFLTFVHQEDRDLTRQTFEEMIHTQEVRHFHIRMDGQEDTLYTIKAITIINNGLEKEILLIICDHRQTVINRGKSYVNQTMDLYDKEDLLNDVELLIQRQDPFTLVSLKVDHLKKLMGMFGKEAELFIFQSILQRINQFYSSKVNLYRMNNDEVALVLSKELTPALQDELKELLIHVNLPINYKLHEMKVNIRMGIVRYPEDADSAFTLFHHSDMALEMSDRLNKPCYVFEKNDESRFLKEIRLEREVFKSVTEEQFILHYQPIVNQNQNRIVGFEALLRWDHPEFGMIPPNEFIPLLESTGLIVQVGYQTIKKACQQIKTWEQNGFNDIKMHVNLSVRQLFSEELVLQLENILAKEKINPKRLTIEITESMIMEDSDHFINMLDEIRKLGIEVSIDDFGTGYSALSYLTRLNVDSIKIDQSFVQQVGCGDKGDAVIKSIISLARHLDLNVIAEGVEEERHISFLLENECSEMQGFYFSKPLTEYEANQYLFTYHQKVSGNH</sequence>
<dbReference type="InterPro" id="IPR001633">
    <property type="entry name" value="EAL_dom"/>
</dbReference>
<dbReference type="CDD" id="cd00130">
    <property type="entry name" value="PAS"/>
    <property type="match status" value="1"/>
</dbReference>
<dbReference type="InterPro" id="IPR000014">
    <property type="entry name" value="PAS"/>
</dbReference>
<dbReference type="SUPFAM" id="SSF55785">
    <property type="entry name" value="PYP-like sensor domain (PAS domain)"/>
    <property type="match status" value="1"/>
</dbReference>
<dbReference type="InterPro" id="IPR029787">
    <property type="entry name" value="Nucleotide_cyclase"/>
</dbReference>
<dbReference type="SMART" id="SM00267">
    <property type="entry name" value="GGDEF"/>
    <property type="match status" value="1"/>
</dbReference>
<dbReference type="Gene3D" id="3.20.20.450">
    <property type="entry name" value="EAL domain"/>
    <property type="match status" value="1"/>
</dbReference>
<feature type="domain" description="PAS" evidence="1">
    <location>
        <begin position="25"/>
        <end position="80"/>
    </location>
</feature>
<dbReference type="eggNOG" id="COG5001">
    <property type="taxonomic scope" value="Bacteria"/>
</dbReference>
<evidence type="ECO:0000313" key="4">
    <source>
        <dbReference type="EMBL" id="KGX91798.1"/>
    </source>
</evidence>
<dbReference type="Gene3D" id="3.30.70.270">
    <property type="match status" value="1"/>
</dbReference>
<dbReference type="InterPro" id="IPR050706">
    <property type="entry name" value="Cyclic-di-GMP_PDE-like"/>
</dbReference>